<dbReference type="AlphaFoldDB" id="A0A2G3NQ97"/>
<name>A0A2G3NQ97_STRMC</name>
<dbReference type="RefSeq" id="WP_099390959.1">
    <property type="nucleotide sequence ID" value="NZ_PEBM01000092.1"/>
</dbReference>
<dbReference type="Proteomes" id="UP000222913">
    <property type="component" value="Unassembled WGS sequence"/>
</dbReference>
<dbReference type="EMBL" id="PEBM01000092">
    <property type="protein sequence ID" value="PHV55172.1"/>
    <property type="molecule type" value="Genomic_DNA"/>
</dbReference>
<reference evidence="1 2" key="1">
    <citation type="submission" date="2017-10" db="EMBL/GenBank/DDBJ databases">
        <title>Whole-genome sequence of three Streptococcus macedonicus strains isolated from Italian cheeses of the Veneto region.</title>
        <authorList>
            <person name="Treu L."/>
            <person name="De Diego-Diaz B."/>
            <person name="Papadimitriou K."/>
            <person name="Tsakalidou E."/>
            <person name="Corich V."/>
            <person name="Giacomini A."/>
        </authorList>
    </citation>
    <scope>NUCLEOTIDE SEQUENCE [LARGE SCALE GENOMIC DNA]</scope>
    <source>
        <strain evidence="1 2">27MV</strain>
    </source>
</reference>
<protein>
    <submittedName>
        <fullName evidence="1">Uncharacterized protein</fullName>
    </submittedName>
</protein>
<proteinExistence type="predicted"/>
<gene>
    <name evidence="1" type="ORF">CS010_11785</name>
</gene>
<organism evidence="1 2">
    <name type="scientific">Streptococcus macedonicus</name>
    <name type="common">Streptococcus gallolyticus macedonicus</name>
    <dbReference type="NCBI Taxonomy" id="59310"/>
    <lineage>
        <taxon>Bacteria</taxon>
        <taxon>Bacillati</taxon>
        <taxon>Bacillota</taxon>
        <taxon>Bacilli</taxon>
        <taxon>Lactobacillales</taxon>
        <taxon>Streptococcaceae</taxon>
        <taxon>Streptococcus</taxon>
    </lineage>
</organism>
<evidence type="ECO:0000313" key="2">
    <source>
        <dbReference type="Proteomes" id="UP000222913"/>
    </source>
</evidence>
<accession>A0A2G3NQ97</accession>
<sequence length="79" mass="9180">MKTIKFNNKVVAVPAETIVEYLEYRKLGKELEKCYSEGLYQAQDNLAQNIMIWANDIKKLNTTFSELEPELEKLALELI</sequence>
<comment type="caution">
    <text evidence="1">The sequence shown here is derived from an EMBL/GenBank/DDBJ whole genome shotgun (WGS) entry which is preliminary data.</text>
</comment>
<evidence type="ECO:0000313" key="1">
    <source>
        <dbReference type="EMBL" id="PHV55172.1"/>
    </source>
</evidence>